<evidence type="ECO:0000256" key="1">
    <source>
        <dbReference type="SAM" id="Coils"/>
    </source>
</evidence>
<sequence>MSQETEALKKDIEQLRRDLGALTEAAKRNSQQKAQAGVDQARAHLDDVRARAELHTEEWGSHIKERPLTSVFAAFGVGILLGKLISR</sequence>
<evidence type="ECO:0008006" key="4">
    <source>
        <dbReference type="Google" id="ProtNLM"/>
    </source>
</evidence>
<gene>
    <name evidence="2" type="ORF">LL252_18285</name>
</gene>
<name>A0A9Q3YP67_9GAMM</name>
<dbReference type="EMBL" id="JAJGNA010000042">
    <property type="protein sequence ID" value="MCC4310517.1"/>
    <property type="molecule type" value="Genomic_DNA"/>
</dbReference>
<dbReference type="RefSeq" id="WP_228235219.1">
    <property type="nucleotide sequence ID" value="NZ_ARXL01000136.1"/>
</dbReference>
<accession>A0A9Q3YP67</accession>
<organism evidence="2 3">
    <name type="scientific">Alloalcanivorax marinus</name>
    <dbReference type="NCBI Taxonomy" id="1177169"/>
    <lineage>
        <taxon>Bacteria</taxon>
        <taxon>Pseudomonadati</taxon>
        <taxon>Pseudomonadota</taxon>
        <taxon>Gammaproteobacteria</taxon>
        <taxon>Oceanospirillales</taxon>
        <taxon>Alcanivoracaceae</taxon>
        <taxon>Alloalcanivorax</taxon>
    </lineage>
</organism>
<feature type="coiled-coil region" evidence="1">
    <location>
        <begin position="5"/>
        <end position="58"/>
    </location>
</feature>
<reference evidence="2" key="1">
    <citation type="submission" date="2021-10" db="EMBL/GenBank/DDBJ databases">
        <title>The diversity and Nitrogen Metabolism of Culturable Nitrate-Utilizing Bacteria Within the Oxygen Minimum Zone of the Changjiang (Yangtze River)Estuary.</title>
        <authorList>
            <person name="Zhang D."/>
            <person name="Zheng J."/>
            <person name="Liu S."/>
            <person name="He W."/>
        </authorList>
    </citation>
    <scope>NUCLEOTIDE SEQUENCE</scope>
    <source>
        <strain evidence="2">FXH-223</strain>
    </source>
</reference>
<evidence type="ECO:0000313" key="2">
    <source>
        <dbReference type="EMBL" id="MCC4310517.1"/>
    </source>
</evidence>
<dbReference type="Proteomes" id="UP001108027">
    <property type="component" value="Unassembled WGS sequence"/>
</dbReference>
<dbReference type="AlphaFoldDB" id="A0A9Q3YP67"/>
<protein>
    <recommendedName>
        <fullName evidence="4">DUF883 domain-containing protein</fullName>
    </recommendedName>
</protein>
<evidence type="ECO:0000313" key="3">
    <source>
        <dbReference type="Proteomes" id="UP001108027"/>
    </source>
</evidence>
<proteinExistence type="predicted"/>
<comment type="caution">
    <text evidence="2">The sequence shown here is derived from an EMBL/GenBank/DDBJ whole genome shotgun (WGS) entry which is preliminary data.</text>
</comment>
<keyword evidence="3" id="KW-1185">Reference proteome</keyword>
<keyword evidence="1" id="KW-0175">Coiled coil</keyword>
<dbReference type="Gene3D" id="1.20.120.20">
    <property type="entry name" value="Apolipoprotein"/>
    <property type="match status" value="1"/>
</dbReference>